<organism evidence="8 9">
    <name type="scientific">Acinetobacter guerrae</name>
    <dbReference type="NCBI Taxonomy" id="1843371"/>
    <lineage>
        <taxon>Bacteria</taxon>
        <taxon>Pseudomonadati</taxon>
        <taxon>Pseudomonadota</taxon>
        <taxon>Gammaproteobacteria</taxon>
        <taxon>Moraxellales</taxon>
        <taxon>Moraxellaceae</taxon>
        <taxon>Acinetobacter</taxon>
    </lineage>
</organism>
<feature type="transmembrane region" description="Helical" evidence="6">
    <location>
        <begin position="55"/>
        <end position="77"/>
    </location>
</feature>
<reference evidence="8 9" key="1">
    <citation type="submission" date="2018-09" db="EMBL/GenBank/DDBJ databases">
        <title>The draft genome of Acinetobacter spp. strains.</title>
        <authorList>
            <person name="Qin J."/>
            <person name="Feng Y."/>
            <person name="Zong Z."/>
        </authorList>
    </citation>
    <scope>NUCLEOTIDE SEQUENCE [LARGE SCALE GENOMIC DNA]</scope>
    <source>
        <strain evidence="8 9">WCHAc060096</strain>
    </source>
</reference>
<dbReference type="InterPro" id="IPR010432">
    <property type="entry name" value="RDD"/>
</dbReference>
<comment type="subcellular location">
    <subcellularLocation>
        <location evidence="1">Cell membrane</location>
        <topology evidence="1">Multi-pass membrane protein</topology>
    </subcellularLocation>
</comment>
<evidence type="ECO:0000256" key="4">
    <source>
        <dbReference type="ARBA" id="ARBA00022989"/>
    </source>
</evidence>
<proteinExistence type="predicted"/>
<evidence type="ECO:0000313" key="8">
    <source>
        <dbReference type="EMBL" id="RKG35495.1"/>
    </source>
</evidence>
<evidence type="ECO:0000259" key="7">
    <source>
        <dbReference type="Pfam" id="PF06271"/>
    </source>
</evidence>
<dbReference type="EMBL" id="RAXU01000003">
    <property type="protein sequence ID" value="RKG35495.1"/>
    <property type="molecule type" value="Genomic_DNA"/>
</dbReference>
<dbReference type="InterPro" id="IPR051791">
    <property type="entry name" value="Pra-immunoreactive"/>
</dbReference>
<dbReference type="PANTHER" id="PTHR36115">
    <property type="entry name" value="PROLINE-RICH ANTIGEN HOMOLOG-RELATED"/>
    <property type="match status" value="1"/>
</dbReference>
<evidence type="ECO:0000256" key="3">
    <source>
        <dbReference type="ARBA" id="ARBA00022692"/>
    </source>
</evidence>
<evidence type="ECO:0000256" key="1">
    <source>
        <dbReference type="ARBA" id="ARBA00004651"/>
    </source>
</evidence>
<feature type="transmembrane region" description="Helical" evidence="6">
    <location>
        <begin position="108"/>
        <end position="127"/>
    </location>
</feature>
<keyword evidence="4 6" id="KW-1133">Transmembrane helix</keyword>
<sequence length="147" mass="17069">MSYKYEYAGFWVRCGASIIDTLIMLLAIIPSAWIFYQGNYDLVFSTGLSDQNASLWFDILVNYIFPFLYTILFWIYLGGTPGKRLMRLKVLDEKTGNKLTFGQSIIRYIGYIPSTLVFMLGFIWIAFDSKKQGWHDKMAKTVVVREL</sequence>
<comment type="caution">
    <text evidence="8">The sequence shown here is derived from an EMBL/GenBank/DDBJ whole genome shotgun (WGS) entry which is preliminary data.</text>
</comment>
<dbReference type="Proteomes" id="UP000269001">
    <property type="component" value="Unassembled WGS sequence"/>
</dbReference>
<evidence type="ECO:0000256" key="6">
    <source>
        <dbReference type="SAM" id="Phobius"/>
    </source>
</evidence>
<dbReference type="Pfam" id="PF06271">
    <property type="entry name" value="RDD"/>
    <property type="match status" value="1"/>
</dbReference>
<dbReference type="AlphaFoldDB" id="A0A3A8ELK5"/>
<evidence type="ECO:0000313" key="9">
    <source>
        <dbReference type="Proteomes" id="UP000269001"/>
    </source>
</evidence>
<feature type="domain" description="RDD" evidence="7">
    <location>
        <begin position="7"/>
        <end position="140"/>
    </location>
</feature>
<evidence type="ECO:0000256" key="5">
    <source>
        <dbReference type="ARBA" id="ARBA00023136"/>
    </source>
</evidence>
<dbReference type="RefSeq" id="WP_120369265.1">
    <property type="nucleotide sequence ID" value="NZ_RAXU01000003.1"/>
</dbReference>
<keyword evidence="2" id="KW-1003">Cell membrane</keyword>
<keyword evidence="9" id="KW-1185">Reference proteome</keyword>
<keyword evidence="3 6" id="KW-0812">Transmembrane</keyword>
<dbReference type="PANTHER" id="PTHR36115:SF4">
    <property type="entry name" value="MEMBRANE PROTEIN"/>
    <property type="match status" value="1"/>
</dbReference>
<accession>A0A3A8ELK5</accession>
<feature type="transmembrane region" description="Helical" evidence="6">
    <location>
        <begin position="12"/>
        <end position="35"/>
    </location>
</feature>
<keyword evidence="5 6" id="KW-0472">Membrane</keyword>
<protein>
    <submittedName>
        <fullName evidence="8">RDD family protein</fullName>
    </submittedName>
</protein>
<gene>
    <name evidence="8" type="ORF">D7V21_04105</name>
</gene>
<evidence type="ECO:0000256" key="2">
    <source>
        <dbReference type="ARBA" id="ARBA00022475"/>
    </source>
</evidence>
<dbReference type="GO" id="GO:0005886">
    <property type="term" value="C:plasma membrane"/>
    <property type="evidence" value="ECO:0007669"/>
    <property type="project" value="UniProtKB-SubCell"/>
</dbReference>
<name>A0A3A8ELK5_9GAMM</name>